<evidence type="ECO:0000256" key="1">
    <source>
        <dbReference type="SAM" id="MobiDB-lite"/>
    </source>
</evidence>
<dbReference type="PROSITE" id="PS51257">
    <property type="entry name" value="PROKAR_LIPOPROTEIN"/>
    <property type="match status" value="1"/>
</dbReference>
<sequence>MSTRRRTARLLAPVAVLSLALTAGCAEDEGEEDEDLIENPVGGEEGEDEGDEGDEGEDD</sequence>
<evidence type="ECO:0000256" key="2">
    <source>
        <dbReference type="SAM" id="SignalP"/>
    </source>
</evidence>
<dbReference type="KEGG" id="ima:PO878_11535"/>
<dbReference type="RefSeq" id="WP_272734654.1">
    <property type="nucleotide sequence ID" value="NZ_CP116942.1"/>
</dbReference>
<feature type="compositionally biased region" description="Acidic residues" evidence="1">
    <location>
        <begin position="26"/>
        <end position="37"/>
    </location>
</feature>
<accession>A0AAE9Y6I6</accession>
<dbReference type="EMBL" id="CP116942">
    <property type="protein sequence ID" value="WCO65129.1"/>
    <property type="molecule type" value="Genomic_DNA"/>
</dbReference>
<keyword evidence="4" id="KW-1185">Reference proteome</keyword>
<protein>
    <submittedName>
        <fullName evidence="3">Uncharacterized protein</fullName>
    </submittedName>
</protein>
<evidence type="ECO:0000313" key="4">
    <source>
        <dbReference type="Proteomes" id="UP001216390"/>
    </source>
</evidence>
<evidence type="ECO:0000313" key="3">
    <source>
        <dbReference type="EMBL" id="WCO65129.1"/>
    </source>
</evidence>
<dbReference type="Proteomes" id="UP001216390">
    <property type="component" value="Chromosome"/>
</dbReference>
<organism evidence="3 4">
    <name type="scientific">Iamia majanohamensis</name>
    <dbReference type="NCBI Taxonomy" id="467976"/>
    <lineage>
        <taxon>Bacteria</taxon>
        <taxon>Bacillati</taxon>
        <taxon>Actinomycetota</taxon>
        <taxon>Acidimicrobiia</taxon>
        <taxon>Acidimicrobiales</taxon>
        <taxon>Iamiaceae</taxon>
        <taxon>Iamia</taxon>
    </lineage>
</organism>
<proteinExistence type="predicted"/>
<reference evidence="3" key="1">
    <citation type="submission" date="2023-01" db="EMBL/GenBank/DDBJ databases">
        <title>The diversity of Class Acidimicrobiia in South China Sea sediment environments and the proposal of Iamia marina sp. nov., a novel species of the genus Iamia.</title>
        <authorList>
            <person name="He Y."/>
            <person name="Tian X."/>
        </authorList>
    </citation>
    <scope>NUCLEOTIDE SEQUENCE</scope>
    <source>
        <strain evidence="3">DSM 19957</strain>
    </source>
</reference>
<gene>
    <name evidence="3" type="ORF">PO878_11535</name>
</gene>
<dbReference type="AlphaFoldDB" id="A0AAE9Y6I6"/>
<feature type="compositionally biased region" description="Acidic residues" evidence="1">
    <location>
        <begin position="44"/>
        <end position="59"/>
    </location>
</feature>
<feature type="region of interest" description="Disordered" evidence="1">
    <location>
        <begin position="25"/>
        <end position="59"/>
    </location>
</feature>
<feature type="signal peptide" evidence="2">
    <location>
        <begin position="1"/>
        <end position="25"/>
    </location>
</feature>
<keyword evidence="2" id="KW-0732">Signal</keyword>
<name>A0AAE9Y6I6_9ACTN</name>
<feature type="chain" id="PRO_5042174295" evidence="2">
    <location>
        <begin position="26"/>
        <end position="59"/>
    </location>
</feature>